<evidence type="ECO:0000256" key="2">
    <source>
        <dbReference type="SAM" id="Phobius"/>
    </source>
</evidence>
<sequence length="226" mass="25134">MQTNSRSTTSRDDTRSLSTTIRKLLLPTRLLQAGVIAAVVIIWVWIAQQILRLGGMIRYDGLKSLGPEFVRIMTDINPYLWWGVVAILSLIVLSVTRTWLINSQKRSRTVLVPVADVQRLANTLSVEGIQVLRWVWDESADPVTVGDLITTRQQLGSGRVRKLAMAQAQALALASASKPPSFNMRDADTPQTRPEPVIDSRATESGERKDPPTIRAEPRTRSEPSL</sequence>
<dbReference type="RefSeq" id="WP_108622209.1">
    <property type="nucleotide sequence ID" value="NZ_CP028901.1"/>
</dbReference>
<dbReference type="AlphaFoldDB" id="A0A2R4XM30"/>
<keyword evidence="2" id="KW-1133">Transmembrane helix</keyword>
<feature type="transmembrane region" description="Helical" evidence="2">
    <location>
        <begin position="79"/>
        <end position="100"/>
    </location>
</feature>
<reference evidence="3 4" key="1">
    <citation type="submission" date="2018-04" db="EMBL/GenBank/DDBJ databases">
        <title>Bordetella sp. HZ20 isolated from seawater.</title>
        <authorList>
            <person name="Sun C."/>
        </authorList>
    </citation>
    <scope>NUCLEOTIDE SEQUENCE [LARGE SCALE GENOMIC DNA]</scope>
    <source>
        <strain evidence="3 4">HZ20</strain>
    </source>
</reference>
<feature type="compositionally biased region" description="Basic and acidic residues" evidence="1">
    <location>
        <begin position="196"/>
        <end position="226"/>
    </location>
</feature>
<evidence type="ECO:0000313" key="3">
    <source>
        <dbReference type="EMBL" id="AWB34799.1"/>
    </source>
</evidence>
<gene>
    <name evidence="3" type="ORF">DBV39_14905</name>
</gene>
<dbReference type="Proteomes" id="UP000244571">
    <property type="component" value="Chromosome"/>
</dbReference>
<organism evidence="3 4">
    <name type="scientific">Orrella marina</name>
    <dbReference type="NCBI Taxonomy" id="2163011"/>
    <lineage>
        <taxon>Bacteria</taxon>
        <taxon>Pseudomonadati</taxon>
        <taxon>Pseudomonadota</taxon>
        <taxon>Betaproteobacteria</taxon>
        <taxon>Burkholderiales</taxon>
        <taxon>Alcaligenaceae</taxon>
        <taxon>Orrella</taxon>
    </lineage>
</organism>
<keyword evidence="4" id="KW-1185">Reference proteome</keyword>
<evidence type="ECO:0000313" key="4">
    <source>
        <dbReference type="Proteomes" id="UP000244571"/>
    </source>
</evidence>
<dbReference type="OrthoDB" id="8634640at2"/>
<dbReference type="EMBL" id="CP028901">
    <property type="protein sequence ID" value="AWB34799.1"/>
    <property type="molecule type" value="Genomic_DNA"/>
</dbReference>
<feature type="transmembrane region" description="Helical" evidence="2">
    <location>
        <begin position="24"/>
        <end position="46"/>
    </location>
</feature>
<keyword evidence="2" id="KW-0472">Membrane</keyword>
<evidence type="ECO:0000256" key="1">
    <source>
        <dbReference type="SAM" id="MobiDB-lite"/>
    </source>
</evidence>
<dbReference type="KEGG" id="boz:DBV39_14905"/>
<proteinExistence type="predicted"/>
<keyword evidence="2" id="KW-0812">Transmembrane</keyword>
<name>A0A2R4XM30_9BURK</name>
<accession>A0A2R4XM30</accession>
<protein>
    <submittedName>
        <fullName evidence="3">Uncharacterized protein</fullName>
    </submittedName>
</protein>
<feature type="region of interest" description="Disordered" evidence="1">
    <location>
        <begin position="177"/>
        <end position="226"/>
    </location>
</feature>